<dbReference type="FunFam" id="3.30.980.10:FF:000004">
    <property type="entry name" value="Alanine--tRNA ligase, cytoplasmic"/>
    <property type="match status" value="1"/>
</dbReference>
<feature type="domain" description="Alanyl-transfer RNA synthetases family profile" evidence="14">
    <location>
        <begin position="3"/>
        <end position="709"/>
    </location>
</feature>
<dbReference type="GO" id="GO:0045892">
    <property type="term" value="P:negative regulation of DNA-templated transcription"/>
    <property type="evidence" value="ECO:0007669"/>
    <property type="project" value="TreeGrafter"/>
</dbReference>
<evidence type="ECO:0000256" key="8">
    <source>
        <dbReference type="ARBA" id="ARBA00022840"/>
    </source>
</evidence>
<comment type="similarity">
    <text evidence="2 12">Belongs to the class-II aminoacyl-tRNA synthetase family.</text>
</comment>
<dbReference type="SUPFAM" id="SSF50447">
    <property type="entry name" value="Translation proteins"/>
    <property type="match status" value="1"/>
</dbReference>
<evidence type="ECO:0000256" key="5">
    <source>
        <dbReference type="ARBA" id="ARBA00022723"/>
    </source>
</evidence>
<accession>A0A744A272</accession>
<dbReference type="Gene3D" id="3.10.310.40">
    <property type="match status" value="1"/>
</dbReference>
<dbReference type="InterPro" id="IPR003156">
    <property type="entry name" value="DHHA1_dom"/>
</dbReference>
<dbReference type="FunFam" id="2.40.30.130:FF:000001">
    <property type="entry name" value="Alanine--tRNA ligase"/>
    <property type="match status" value="1"/>
</dbReference>
<dbReference type="PROSITE" id="PS50860">
    <property type="entry name" value="AA_TRNA_LIGASE_II_ALA"/>
    <property type="match status" value="1"/>
</dbReference>
<dbReference type="EC" id="6.1.1.7" evidence="12"/>
<keyword evidence="11 12" id="KW-0030">Aminoacyl-tRNA synthetase</keyword>
<dbReference type="HAMAP" id="MF_00036_B">
    <property type="entry name" value="Ala_tRNA_synth_B"/>
    <property type="match status" value="1"/>
</dbReference>
<dbReference type="InterPro" id="IPR012947">
    <property type="entry name" value="tRNA_SAD"/>
</dbReference>
<dbReference type="SUPFAM" id="SSF101353">
    <property type="entry name" value="Putative anticodon-binding domain of alanyl-tRNA synthetase (AlaRS)"/>
    <property type="match status" value="1"/>
</dbReference>
<protein>
    <recommendedName>
        <fullName evidence="12">Alanine--tRNA ligase</fullName>
        <ecNumber evidence="12">6.1.1.7</ecNumber>
    </recommendedName>
    <alternativeName>
        <fullName evidence="12">Alanyl-tRNA synthetase</fullName>
        <shortName evidence="12">AlaRS</shortName>
    </alternativeName>
</protein>
<evidence type="ECO:0000256" key="4">
    <source>
        <dbReference type="ARBA" id="ARBA00022598"/>
    </source>
</evidence>
<comment type="subunit">
    <text evidence="12">Homotetramer.</text>
</comment>
<dbReference type="SMART" id="SM00863">
    <property type="entry name" value="tRNA_SAD"/>
    <property type="match status" value="1"/>
</dbReference>
<keyword evidence="3 12" id="KW-0820">tRNA-binding</keyword>
<feature type="binding site" evidence="12">
    <location>
        <position position="568"/>
    </location>
    <ligand>
        <name>Zn(2+)</name>
        <dbReference type="ChEBI" id="CHEBI:29105"/>
    </ligand>
</feature>
<dbReference type="Gene3D" id="2.40.30.130">
    <property type="match status" value="1"/>
</dbReference>
<dbReference type="EMBL" id="DAAYBN010000002">
    <property type="protein sequence ID" value="HAG3483156.1"/>
    <property type="molecule type" value="Genomic_DNA"/>
</dbReference>
<dbReference type="GO" id="GO:0005524">
    <property type="term" value="F:ATP binding"/>
    <property type="evidence" value="ECO:0007669"/>
    <property type="project" value="UniProtKB-UniRule"/>
</dbReference>
<dbReference type="Gene3D" id="3.30.980.10">
    <property type="entry name" value="Threonyl-trna Synthetase, Chain A, domain 2"/>
    <property type="match status" value="1"/>
</dbReference>
<dbReference type="AlphaFoldDB" id="A0A744A272"/>
<evidence type="ECO:0000313" key="16">
    <source>
        <dbReference type="EMBL" id="HAG3483156.1"/>
    </source>
</evidence>
<comment type="cofactor">
    <cofactor evidence="12">
        <name>Zn(2+)</name>
        <dbReference type="ChEBI" id="CHEBI:29105"/>
    </cofactor>
    <text evidence="12">Binds 1 zinc ion per subunit.</text>
</comment>
<evidence type="ECO:0000256" key="9">
    <source>
        <dbReference type="ARBA" id="ARBA00022884"/>
    </source>
</evidence>
<keyword evidence="8 12" id="KW-0067">ATP-binding</keyword>
<dbReference type="Gene3D" id="6.10.250.550">
    <property type="match status" value="1"/>
</dbReference>
<dbReference type="GO" id="GO:0000049">
    <property type="term" value="F:tRNA binding"/>
    <property type="evidence" value="ECO:0007669"/>
    <property type="project" value="UniProtKB-KW"/>
</dbReference>
<reference evidence="15" key="2">
    <citation type="submission" date="2020-02" db="EMBL/GenBank/DDBJ databases">
        <authorList>
            <consortium name="NCBI Pathogen Detection Project"/>
        </authorList>
    </citation>
    <scope>NUCLEOTIDE SEQUENCE</scope>
    <source>
        <strain evidence="15">MA.155 KAK-19</strain>
        <strain evidence="16">MA.AU167</strain>
    </source>
</reference>
<dbReference type="FunFam" id="3.30.54.20:FF:000001">
    <property type="entry name" value="Alanine--tRNA ligase"/>
    <property type="match status" value="1"/>
</dbReference>
<evidence type="ECO:0000256" key="2">
    <source>
        <dbReference type="ARBA" id="ARBA00008226"/>
    </source>
</evidence>
<comment type="function">
    <text evidence="12">Catalyzes the attachment of alanine to tRNA(Ala) in a two-step reaction: alanine is first activated by ATP to form Ala-AMP and then transferred to the acceptor end of tRNA(Ala). Also edits incorrectly charged Ser-tRNA(Ala) and Gly-tRNA(Ala) via its editing domain.</text>
</comment>
<evidence type="ECO:0000313" key="15">
    <source>
        <dbReference type="EMBL" id="HAF2274896.1"/>
    </source>
</evidence>
<dbReference type="PANTHER" id="PTHR11777">
    <property type="entry name" value="ALANYL-TRNA SYNTHETASE"/>
    <property type="match status" value="1"/>
</dbReference>
<dbReference type="PANTHER" id="PTHR11777:SF9">
    <property type="entry name" value="ALANINE--TRNA LIGASE, CYTOPLASMIC"/>
    <property type="match status" value="1"/>
</dbReference>
<dbReference type="Pfam" id="PF07973">
    <property type="entry name" value="tRNA_SAD"/>
    <property type="match status" value="1"/>
</dbReference>
<organism evidence="15">
    <name type="scientific">Salmonella enterica</name>
    <name type="common">Salmonella choleraesuis</name>
    <dbReference type="NCBI Taxonomy" id="28901"/>
    <lineage>
        <taxon>Bacteria</taxon>
        <taxon>Pseudomonadati</taxon>
        <taxon>Pseudomonadota</taxon>
        <taxon>Gammaproteobacteria</taxon>
        <taxon>Enterobacterales</taxon>
        <taxon>Enterobacteriaceae</taxon>
        <taxon>Salmonella</taxon>
    </lineage>
</organism>
<dbReference type="GO" id="GO:0005829">
    <property type="term" value="C:cytosol"/>
    <property type="evidence" value="ECO:0007669"/>
    <property type="project" value="TreeGrafter"/>
</dbReference>
<dbReference type="InterPro" id="IPR050058">
    <property type="entry name" value="Ala-tRNA_ligase"/>
</dbReference>
<dbReference type="InterPro" id="IPR018163">
    <property type="entry name" value="Thr/Ala-tRNA-synth_IIc_edit"/>
</dbReference>
<dbReference type="SUPFAM" id="SSF55186">
    <property type="entry name" value="ThrRS/AlaRS common domain"/>
    <property type="match status" value="1"/>
</dbReference>
<evidence type="ECO:0000256" key="7">
    <source>
        <dbReference type="ARBA" id="ARBA00022833"/>
    </source>
</evidence>
<dbReference type="SUPFAM" id="SSF55681">
    <property type="entry name" value="Class II aaRS and biotin synthetases"/>
    <property type="match status" value="1"/>
</dbReference>
<dbReference type="GO" id="GO:0002161">
    <property type="term" value="F:aminoacyl-tRNA deacylase activity"/>
    <property type="evidence" value="ECO:0007669"/>
    <property type="project" value="TreeGrafter"/>
</dbReference>
<dbReference type="InterPro" id="IPR009000">
    <property type="entry name" value="Transl_B-barrel_sf"/>
</dbReference>
<dbReference type="GO" id="GO:0008270">
    <property type="term" value="F:zinc ion binding"/>
    <property type="evidence" value="ECO:0007669"/>
    <property type="project" value="UniProtKB-UniRule"/>
</dbReference>
<dbReference type="Pfam" id="PF02272">
    <property type="entry name" value="DHHA1"/>
    <property type="match status" value="1"/>
</dbReference>
<name>A0A744A272_SALER</name>
<dbReference type="InterPro" id="IPR023033">
    <property type="entry name" value="Ala_tRNA_ligase_euk/bac"/>
</dbReference>
<evidence type="ECO:0000256" key="12">
    <source>
        <dbReference type="HAMAP-Rule" id="MF_00036"/>
    </source>
</evidence>
<dbReference type="InterPro" id="IPR018162">
    <property type="entry name" value="Ala-tRNA-ligase_IIc_anticod-bd"/>
</dbReference>
<dbReference type="Pfam" id="PF01411">
    <property type="entry name" value="tRNA-synt_2c"/>
    <property type="match status" value="1"/>
</dbReference>
<keyword evidence="7 12" id="KW-0862">Zinc</keyword>
<dbReference type="CDD" id="cd00673">
    <property type="entry name" value="AlaRS_core"/>
    <property type="match status" value="1"/>
</dbReference>
<evidence type="ECO:0000256" key="3">
    <source>
        <dbReference type="ARBA" id="ARBA00022555"/>
    </source>
</evidence>
<evidence type="ECO:0000256" key="6">
    <source>
        <dbReference type="ARBA" id="ARBA00022741"/>
    </source>
</evidence>
<dbReference type="GO" id="GO:0004813">
    <property type="term" value="F:alanine-tRNA ligase activity"/>
    <property type="evidence" value="ECO:0007669"/>
    <property type="project" value="UniProtKB-UniRule"/>
</dbReference>
<dbReference type="Gene3D" id="3.30.930.10">
    <property type="entry name" value="Bira Bifunctional Protein, Domain 2"/>
    <property type="match status" value="1"/>
</dbReference>
<keyword evidence="6 12" id="KW-0547">Nucleotide-binding</keyword>
<comment type="subcellular location">
    <subcellularLocation>
        <location evidence="1 12">Cytoplasm</location>
    </subcellularLocation>
</comment>
<comment type="caution">
    <text evidence="15">The sequence shown here is derived from an EMBL/GenBank/DDBJ whole genome shotgun (WGS) entry which is preliminary data.</text>
</comment>
<dbReference type="InterPro" id="IPR002318">
    <property type="entry name" value="Ala-tRNA-lgiase_IIc"/>
</dbReference>
<keyword evidence="9 12" id="KW-0694">RNA-binding</keyword>
<evidence type="ECO:0000256" key="11">
    <source>
        <dbReference type="ARBA" id="ARBA00023146"/>
    </source>
</evidence>
<feature type="binding site" evidence="12">
    <location>
        <position position="564"/>
    </location>
    <ligand>
        <name>Zn(2+)</name>
        <dbReference type="ChEBI" id="CHEBI:29105"/>
    </ligand>
</feature>
<reference evidence="15" key="1">
    <citation type="journal article" date="2018" name="Genome Biol.">
        <title>SKESA: strategic k-mer extension for scrupulous assemblies.</title>
        <authorList>
            <person name="Souvorov A."/>
            <person name="Agarwala R."/>
            <person name="Lipman D.J."/>
        </authorList>
    </citation>
    <scope>NUCLEOTIDE SEQUENCE</scope>
    <source>
        <strain evidence="15">MA.155 KAK-19</strain>
        <strain evidence="16">MA.AU167</strain>
    </source>
</reference>
<dbReference type="InterPro" id="IPR045864">
    <property type="entry name" value="aa-tRNA-synth_II/BPL/LPL"/>
</dbReference>
<dbReference type="FunFam" id="3.10.310.40:FF:000001">
    <property type="entry name" value="Alanine--tRNA ligase"/>
    <property type="match status" value="1"/>
</dbReference>
<keyword evidence="12" id="KW-0963">Cytoplasm</keyword>
<dbReference type="Gene3D" id="3.30.54.20">
    <property type="match status" value="1"/>
</dbReference>
<dbReference type="GO" id="GO:0006419">
    <property type="term" value="P:alanyl-tRNA aminoacylation"/>
    <property type="evidence" value="ECO:0007669"/>
    <property type="project" value="UniProtKB-UniRule"/>
</dbReference>
<feature type="binding site" evidence="12">
    <location>
        <position position="670"/>
    </location>
    <ligand>
        <name>Zn(2+)</name>
        <dbReference type="ChEBI" id="CHEBI:29105"/>
    </ligand>
</feature>
<dbReference type="InterPro" id="IPR018165">
    <property type="entry name" value="Ala-tRNA-synth_IIc_core"/>
</dbReference>
<keyword evidence="4 12" id="KW-0436">Ligase</keyword>
<evidence type="ECO:0000256" key="1">
    <source>
        <dbReference type="ARBA" id="ARBA00004496"/>
    </source>
</evidence>
<gene>
    <name evidence="12 15" type="primary">alaS</name>
    <name evidence="16" type="ORF">G8116_000525</name>
    <name evidence="15" type="ORF">G8N02_000533</name>
</gene>
<feature type="coiled-coil region" evidence="13">
    <location>
        <begin position="346"/>
        <end position="388"/>
    </location>
</feature>
<dbReference type="EMBL" id="DAAUNK010000002">
    <property type="protein sequence ID" value="HAF2274896.1"/>
    <property type="molecule type" value="Genomic_DNA"/>
</dbReference>
<keyword evidence="13" id="KW-0175">Coiled coil</keyword>
<comment type="catalytic activity">
    <reaction evidence="12">
        <text>tRNA(Ala) + L-alanine + ATP = L-alanyl-tRNA(Ala) + AMP + diphosphate</text>
        <dbReference type="Rhea" id="RHEA:12540"/>
        <dbReference type="Rhea" id="RHEA-COMP:9657"/>
        <dbReference type="Rhea" id="RHEA-COMP:9923"/>
        <dbReference type="ChEBI" id="CHEBI:30616"/>
        <dbReference type="ChEBI" id="CHEBI:33019"/>
        <dbReference type="ChEBI" id="CHEBI:57972"/>
        <dbReference type="ChEBI" id="CHEBI:78442"/>
        <dbReference type="ChEBI" id="CHEBI:78497"/>
        <dbReference type="ChEBI" id="CHEBI:456215"/>
        <dbReference type="EC" id="6.1.1.7"/>
    </reaction>
</comment>
<proteinExistence type="inferred from homology"/>
<keyword evidence="5 12" id="KW-0479">Metal-binding</keyword>
<dbReference type="PRINTS" id="PR00980">
    <property type="entry name" value="TRNASYNTHALA"/>
</dbReference>
<dbReference type="FunFam" id="3.30.930.10:FF:000004">
    <property type="entry name" value="Alanine--tRNA ligase"/>
    <property type="match status" value="1"/>
</dbReference>
<feature type="binding site" evidence="12">
    <location>
        <position position="666"/>
    </location>
    <ligand>
        <name>Zn(2+)</name>
        <dbReference type="ChEBI" id="CHEBI:29105"/>
    </ligand>
</feature>
<evidence type="ECO:0000259" key="14">
    <source>
        <dbReference type="PROSITE" id="PS50860"/>
    </source>
</evidence>
<evidence type="ECO:0000256" key="13">
    <source>
        <dbReference type="SAM" id="Coils"/>
    </source>
</evidence>
<keyword evidence="10 12" id="KW-0648">Protein biosynthesis</keyword>
<feature type="coiled-coil region" evidence="13">
    <location>
        <begin position="732"/>
        <end position="759"/>
    </location>
</feature>
<dbReference type="InterPro" id="IPR018164">
    <property type="entry name" value="Ala-tRNA-synth_IIc_N"/>
</dbReference>
<sequence length="876" mass="95927">MSKSTAEIRQAFLDFFHSKGHQVVASSSLVPNNDPTLLFTNAGMNQFKDVFLGLDKRNYSRATTSQRCVRAGGKHNDLENVGYTARHHTFFEMLGNFSFGDYFKHDAIQFAWELLTGENWFALPKERLWVTVYETDDEAYEIWEKEVGIPRERIIRIGDNKGAPYASDNFWQMGDTGPCGPCTEIFYDHGDHIWGGPPGSPEEDGDRYIEIWNIVFMQFNRQADGTMEPLPKPSVDTGMGLERIAAVLQHVNSNYDIDLFRTLIEAVAKVTGATDLGNKSLRVIADHIRSCAFLVADGVLPSNENRGYVLRRIIRRAVRHGNMLGAKETFFYKLVGPLIEVMGSAGEELKRQQAQVEQVLKTEEEQFARTLERGLALLDEELAKLQGDTLDGETAFRLYDTYGFPVDLTADVCRERNIKVDEAGFEAAMEEQRRRAREASGFGADYNAMIRVDSASEFKGYDHLELNGKVTALFVDGKAVEVINAGQEAVVVLDQTPFYAESGGQVGDKGELKGAGFTFAVDDTQKYGQAIGHIGKLSAGALKVGDAVQADVDEARRARIRLNHSATHLMHAALRQVLGTHVAQKGSLVSDKVLRFDFSHNEAMKPSEIREVEDLVNAQIRRNLPIETNIMDLDAAKAKGAMALFGEKYDERVRVLSMGDFSTELCGGTHASRTGDIGLFRIISESGTAAGIRRIEAVTGEGAMATVHAQSDRLNDIAHLLKGDSQNLGDKVRAVLERTRQLEKELQQLKDQAAAQESANLSSKAVDLNGVKLLVSELAGIEPKMLRTMVDDLKNQLGSTVIVLATVVEGKVSLIAGVSKDVTDRVKAGELIGMVAQQVGGKGGGRPDMAQAGGTDAAALPAALASVQGWVSAKLQ</sequence>
<dbReference type="NCBIfam" id="TIGR00344">
    <property type="entry name" value="alaS"/>
    <property type="match status" value="1"/>
</dbReference>
<evidence type="ECO:0000256" key="10">
    <source>
        <dbReference type="ARBA" id="ARBA00022917"/>
    </source>
</evidence>
<comment type="domain">
    <text evidence="12">Consists of three domains; the N-terminal catalytic domain, the editing domain and the C-terminal C-Ala domain. The editing domain removes incorrectly charged amino acids, while the C-Ala domain, along with tRNA(Ala), serves as a bridge to cooperatively bring together the editing and aminoacylation centers thus stimulating deacylation of misacylated tRNAs.</text>
</comment>